<dbReference type="EMBL" id="BEZZ01004216">
    <property type="protein sequence ID" value="GCC17731.1"/>
    <property type="molecule type" value="Genomic_DNA"/>
</dbReference>
<dbReference type="InterPro" id="IPR050473">
    <property type="entry name" value="A2M/Complement_sys"/>
</dbReference>
<evidence type="ECO:0000313" key="2">
    <source>
        <dbReference type="EMBL" id="GCC17731.1"/>
    </source>
</evidence>
<dbReference type="InterPro" id="IPR009048">
    <property type="entry name" value="A-macroglobulin_rcpt-bd"/>
</dbReference>
<evidence type="ECO:0000313" key="3">
    <source>
        <dbReference type="Proteomes" id="UP000287033"/>
    </source>
</evidence>
<feature type="domain" description="Alpha-macroglobulin receptor-binding" evidence="1">
    <location>
        <begin position="9"/>
        <end position="97"/>
    </location>
</feature>
<evidence type="ECO:0000259" key="1">
    <source>
        <dbReference type="SMART" id="SM01361"/>
    </source>
</evidence>
<dbReference type="OMA" id="HQDFEVE"/>
<reference evidence="2 3" key="1">
    <citation type="journal article" date="2018" name="Nat. Ecol. Evol.">
        <title>Shark genomes provide insights into elasmobranch evolution and the origin of vertebrates.</title>
        <authorList>
            <person name="Hara Y"/>
            <person name="Yamaguchi K"/>
            <person name="Onimaru K"/>
            <person name="Kadota M"/>
            <person name="Koyanagi M"/>
            <person name="Keeley SD"/>
            <person name="Tatsumi K"/>
            <person name="Tanaka K"/>
            <person name="Motone F"/>
            <person name="Kageyama Y"/>
            <person name="Nozu R"/>
            <person name="Adachi N"/>
            <person name="Nishimura O"/>
            <person name="Nakagawa R"/>
            <person name="Tanegashima C"/>
            <person name="Kiyatake I"/>
            <person name="Matsumoto R"/>
            <person name="Murakumo K"/>
            <person name="Nishida K"/>
            <person name="Terakita A"/>
            <person name="Kuratani S"/>
            <person name="Sato K"/>
            <person name="Hyodo S Kuraku.S."/>
        </authorList>
    </citation>
    <scope>NUCLEOTIDE SEQUENCE [LARGE SCALE GENOMIC DNA]</scope>
</reference>
<dbReference type="PANTHER" id="PTHR11412">
    <property type="entry name" value="MACROGLOBULIN / COMPLEMENT"/>
    <property type="match status" value="1"/>
</dbReference>
<comment type="caution">
    <text evidence="2">The sequence shown here is derived from an EMBL/GenBank/DDBJ whole genome shotgun (WGS) entry which is preliminary data.</text>
</comment>
<organism evidence="2 3">
    <name type="scientific">Chiloscyllium punctatum</name>
    <name type="common">Brownbanded bambooshark</name>
    <name type="synonym">Hemiscyllium punctatum</name>
    <dbReference type="NCBI Taxonomy" id="137246"/>
    <lineage>
        <taxon>Eukaryota</taxon>
        <taxon>Metazoa</taxon>
        <taxon>Chordata</taxon>
        <taxon>Craniata</taxon>
        <taxon>Vertebrata</taxon>
        <taxon>Chondrichthyes</taxon>
        <taxon>Elasmobranchii</taxon>
        <taxon>Galeomorphii</taxon>
        <taxon>Galeoidea</taxon>
        <taxon>Orectolobiformes</taxon>
        <taxon>Hemiscylliidae</taxon>
        <taxon>Chiloscyllium</taxon>
    </lineage>
</organism>
<dbReference type="Gene3D" id="2.60.40.690">
    <property type="entry name" value="Alpha-macroglobulin, receptor-binding domain"/>
    <property type="match status" value="1"/>
</dbReference>
<proteinExistence type="predicted"/>
<protein>
    <recommendedName>
        <fullName evidence="1">Alpha-macroglobulin receptor-binding domain-containing protein</fullName>
    </recommendedName>
</protein>
<keyword evidence="3" id="KW-1185">Reference proteome</keyword>
<gene>
    <name evidence="2" type="ORF">chiPu_0021573</name>
</gene>
<dbReference type="AlphaFoldDB" id="A0A401RHX0"/>
<sequence>SYTGDRPSSNMVIVDVGLLSGFSADKESYRNSVDSFKIKKVELQDGHLFLYLDPMEVNSLLQLSIDTNHQFNVENLQPAIVKVYDYYHTDDSVVAEYEAPKRLEIEVNQLTTNSRAHIAVRLCWSLWIRRTT</sequence>
<dbReference type="GO" id="GO:0005576">
    <property type="term" value="C:extracellular region"/>
    <property type="evidence" value="ECO:0007669"/>
    <property type="project" value="InterPro"/>
</dbReference>
<name>A0A401RHX0_CHIPU</name>
<feature type="non-terminal residue" evidence="2">
    <location>
        <position position="1"/>
    </location>
</feature>
<dbReference type="InterPro" id="IPR036595">
    <property type="entry name" value="A-macroglobulin_rcpt-bd_sf"/>
</dbReference>
<dbReference type="OrthoDB" id="9998011at2759"/>
<dbReference type="SUPFAM" id="SSF49410">
    <property type="entry name" value="Alpha-macroglobulin receptor domain"/>
    <property type="match status" value="1"/>
</dbReference>
<dbReference type="STRING" id="137246.A0A401RHX0"/>
<accession>A0A401RHX0</accession>
<dbReference type="Pfam" id="PF07677">
    <property type="entry name" value="A2M_recep"/>
    <property type="match status" value="1"/>
</dbReference>
<dbReference type="PANTHER" id="PTHR11412:SF171">
    <property type="entry name" value="PREGNANCY ZONE PROTEIN-LIKE PROTEIN"/>
    <property type="match status" value="1"/>
</dbReference>
<dbReference type="Proteomes" id="UP000287033">
    <property type="component" value="Unassembled WGS sequence"/>
</dbReference>
<dbReference type="SMART" id="SM01361">
    <property type="entry name" value="A2M_recep"/>
    <property type="match status" value="1"/>
</dbReference>